<keyword evidence="1" id="KW-1133">Transmembrane helix</keyword>
<comment type="caution">
    <text evidence="2">The sequence shown here is derived from an EMBL/GenBank/DDBJ whole genome shotgun (WGS) entry which is preliminary data.</text>
</comment>
<dbReference type="AlphaFoldDB" id="A0A1Q9GW46"/>
<keyword evidence="3" id="KW-1185">Reference proteome</keyword>
<evidence type="ECO:0000256" key="1">
    <source>
        <dbReference type="SAM" id="Phobius"/>
    </source>
</evidence>
<proteinExistence type="predicted"/>
<reference evidence="2 3" key="1">
    <citation type="submission" date="2016-09" db="EMBL/GenBank/DDBJ databases">
        <title>Photobacterium proteolyticum sp. nov. a protease producing bacterium isolated from ocean sediments of Laizhou Bay.</title>
        <authorList>
            <person name="Li Y."/>
        </authorList>
    </citation>
    <scope>NUCLEOTIDE SEQUENCE [LARGE SCALE GENOMIC DNA]</scope>
    <source>
        <strain evidence="2 3">13-12</strain>
    </source>
</reference>
<evidence type="ECO:0000313" key="2">
    <source>
        <dbReference type="EMBL" id="OLQ79462.1"/>
    </source>
</evidence>
<sequence>MTFFFERTESADKVTIVLKPHSLYTMLLMLAAWLLNDLVLQSAPITQIIMPVFIVFMVIRFFSLIRVQKEVLVAMKQGRVSTSGSKFSFTNPFTYVINK</sequence>
<feature type="transmembrane region" description="Helical" evidence="1">
    <location>
        <begin position="21"/>
        <end position="39"/>
    </location>
</feature>
<feature type="transmembrane region" description="Helical" evidence="1">
    <location>
        <begin position="45"/>
        <end position="67"/>
    </location>
</feature>
<keyword evidence="1" id="KW-0472">Membrane</keyword>
<dbReference type="OrthoDB" id="5823569at2"/>
<name>A0A1Q9GW46_9GAMM</name>
<dbReference type="EMBL" id="MJIL01000050">
    <property type="protein sequence ID" value="OLQ79462.1"/>
    <property type="molecule type" value="Genomic_DNA"/>
</dbReference>
<dbReference type="STRING" id="1903952.BIT28_17315"/>
<protein>
    <submittedName>
        <fullName evidence="2">Uncharacterized protein</fullName>
    </submittedName>
</protein>
<keyword evidence="1" id="KW-0812">Transmembrane</keyword>
<organism evidence="2 3">
    <name type="scientific">Photobacterium proteolyticum</name>
    <dbReference type="NCBI Taxonomy" id="1903952"/>
    <lineage>
        <taxon>Bacteria</taxon>
        <taxon>Pseudomonadati</taxon>
        <taxon>Pseudomonadota</taxon>
        <taxon>Gammaproteobacteria</taxon>
        <taxon>Vibrionales</taxon>
        <taxon>Vibrionaceae</taxon>
        <taxon>Photobacterium</taxon>
    </lineage>
</organism>
<dbReference type="RefSeq" id="WP_075762677.1">
    <property type="nucleotide sequence ID" value="NZ_MJIL01000050.1"/>
</dbReference>
<evidence type="ECO:0000313" key="3">
    <source>
        <dbReference type="Proteomes" id="UP000186905"/>
    </source>
</evidence>
<dbReference type="Proteomes" id="UP000186905">
    <property type="component" value="Unassembled WGS sequence"/>
</dbReference>
<accession>A0A1Q9GW46</accession>
<gene>
    <name evidence="2" type="ORF">BIT28_17315</name>
</gene>